<sequence>MERECDESTFVSDDVESNDQNVTTSIFCNDEDRDADFHYTLLLPLLLKPSDNVTTGEEVEKINGETSINGPFAIKKSPESDDLVEAKCSIEFFSASASNTRMELEESLQENDVKDNPTEDADLNALTKKLHVANFPKEKHRSMWSLIPTHMISNESTELDNKFTCGDDE</sequence>
<comment type="caution">
    <text evidence="1">The sequence shown here is derived from an EMBL/GenBank/DDBJ whole genome shotgun (WGS) entry which is preliminary data.</text>
</comment>
<name>A0ABS8RZG5_DATST</name>
<reference evidence="1 2" key="1">
    <citation type="journal article" date="2021" name="BMC Genomics">
        <title>Datura genome reveals duplications of psychoactive alkaloid biosynthetic genes and high mutation rate following tissue culture.</title>
        <authorList>
            <person name="Rajewski A."/>
            <person name="Carter-House D."/>
            <person name="Stajich J."/>
            <person name="Litt A."/>
        </authorList>
    </citation>
    <scope>NUCLEOTIDE SEQUENCE [LARGE SCALE GENOMIC DNA]</scope>
    <source>
        <strain evidence="1">AR-01</strain>
    </source>
</reference>
<evidence type="ECO:0000313" key="2">
    <source>
        <dbReference type="Proteomes" id="UP000823775"/>
    </source>
</evidence>
<organism evidence="1 2">
    <name type="scientific">Datura stramonium</name>
    <name type="common">Jimsonweed</name>
    <name type="synonym">Common thornapple</name>
    <dbReference type="NCBI Taxonomy" id="4076"/>
    <lineage>
        <taxon>Eukaryota</taxon>
        <taxon>Viridiplantae</taxon>
        <taxon>Streptophyta</taxon>
        <taxon>Embryophyta</taxon>
        <taxon>Tracheophyta</taxon>
        <taxon>Spermatophyta</taxon>
        <taxon>Magnoliopsida</taxon>
        <taxon>eudicotyledons</taxon>
        <taxon>Gunneridae</taxon>
        <taxon>Pentapetalae</taxon>
        <taxon>asterids</taxon>
        <taxon>lamiids</taxon>
        <taxon>Solanales</taxon>
        <taxon>Solanaceae</taxon>
        <taxon>Solanoideae</taxon>
        <taxon>Datureae</taxon>
        <taxon>Datura</taxon>
    </lineage>
</organism>
<dbReference type="EMBL" id="JACEIK010000196">
    <property type="protein sequence ID" value="MCD7452132.1"/>
    <property type="molecule type" value="Genomic_DNA"/>
</dbReference>
<proteinExistence type="predicted"/>
<evidence type="ECO:0000313" key="1">
    <source>
        <dbReference type="EMBL" id="MCD7452132.1"/>
    </source>
</evidence>
<protein>
    <submittedName>
        <fullName evidence="1">Uncharacterized protein</fullName>
    </submittedName>
</protein>
<dbReference type="Proteomes" id="UP000823775">
    <property type="component" value="Unassembled WGS sequence"/>
</dbReference>
<keyword evidence="2" id="KW-1185">Reference proteome</keyword>
<accession>A0ABS8RZG5</accession>
<gene>
    <name evidence="1" type="ORF">HAX54_015149</name>
</gene>